<dbReference type="Proteomes" id="UP000467105">
    <property type="component" value="Chromosome"/>
</dbReference>
<sequence>MRLRDVLSFLTFGLMIAFAIGYIGSLGVRVGLPSHRTDVSMDVADVNGLVVGSNVLLRGVPVGKVSNIRSSVDRATVNFYFDDRFHVPVDSDVRLENLSALGESYIELVPRSQRGPMLRNGQRIATESVTQPASISELATSVVRVLNQLDPGALDRVTHEADTALPPPDDVLPKLSRTSRLLRNTAADMHGRGRELLDNFQILLGNAGWLGPLLADLTPMVNSLNPHLRSLFSSFPAAVDLGAPEMYYKLDAFLARIQKLLDNNGGDFKVLGEAFRPHIQGIAGALLNFDTGQILANVLDGLPKDGAITLHVSLPEH</sequence>
<evidence type="ECO:0000313" key="2">
    <source>
        <dbReference type="Proteomes" id="UP000467105"/>
    </source>
</evidence>
<dbReference type="OrthoDB" id="4371474at2"/>
<evidence type="ECO:0000313" key="1">
    <source>
        <dbReference type="EMBL" id="BBZ43369.1"/>
    </source>
</evidence>
<gene>
    <name evidence="1" type="ORF">MPRM_06500</name>
</gene>
<accession>A0A7I7YNV2</accession>
<dbReference type="Pfam" id="PF02470">
    <property type="entry name" value="MlaD"/>
    <property type="match status" value="1"/>
</dbReference>
<dbReference type="PANTHER" id="PTHR33371:SF4">
    <property type="entry name" value="INTERMEMBRANE PHOSPHOLIPID TRANSPORT SYSTEM BINDING PROTEIN MLAD"/>
    <property type="match status" value="1"/>
</dbReference>
<organism evidence="1 2">
    <name type="scientific">Mycobacterium parmense</name>
    <dbReference type="NCBI Taxonomy" id="185642"/>
    <lineage>
        <taxon>Bacteria</taxon>
        <taxon>Bacillati</taxon>
        <taxon>Actinomycetota</taxon>
        <taxon>Actinomycetes</taxon>
        <taxon>Mycobacteriales</taxon>
        <taxon>Mycobacteriaceae</taxon>
        <taxon>Mycobacterium</taxon>
        <taxon>Mycobacterium simiae complex</taxon>
    </lineage>
</organism>
<protein>
    <submittedName>
        <fullName evidence="1">Uncharacterized protein</fullName>
    </submittedName>
</protein>
<dbReference type="EMBL" id="AP022614">
    <property type="protein sequence ID" value="BBZ43369.1"/>
    <property type="molecule type" value="Genomic_DNA"/>
</dbReference>
<dbReference type="RefSeq" id="WP_085268180.1">
    <property type="nucleotide sequence ID" value="NZ_AP022614.1"/>
</dbReference>
<reference evidence="1 2" key="1">
    <citation type="journal article" date="2019" name="Emerg. Microbes Infect.">
        <title>Comprehensive subspecies identification of 175 nontuberculous mycobacteria species based on 7547 genomic profiles.</title>
        <authorList>
            <person name="Matsumoto Y."/>
            <person name="Kinjo T."/>
            <person name="Motooka D."/>
            <person name="Nabeya D."/>
            <person name="Jung N."/>
            <person name="Uechi K."/>
            <person name="Horii T."/>
            <person name="Iida T."/>
            <person name="Fujita J."/>
            <person name="Nakamura S."/>
        </authorList>
    </citation>
    <scope>NUCLEOTIDE SEQUENCE [LARGE SCALE GENOMIC DNA]</scope>
    <source>
        <strain evidence="1 2">JCM 14742</strain>
    </source>
</reference>
<keyword evidence="2" id="KW-1185">Reference proteome</keyword>
<dbReference type="InterPro" id="IPR052336">
    <property type="entry name" value="MlaD_Phospholipid_Transporter"/>
</dbReference>
<dbReference type="AlphaFoldDB" id="A0A7I7YNV2"/>
<name>A0A7I7YNV2_9MYCO</name>
<dbReference type="InterPro" id="IPR003399">
    <property type="entry name" value="Mce/MlaD"/>
</dbReference>
<proteinExistence type="predicted"/>
<dbReference type="PANTHER" id="PTHR33371">
    <property type="entry name" value="INTERMEMBRANE PHOSPHOLIPID TRANSPORT SYSTEM BINDING PROTEIN MLAD-RELATED"/>
    <property type="match status" value="1"/>
</dbReference>